<dbReference type="CDD" id="cd04301">
    <property type="entry name" value="NAT_SF"/>
    <property type="match status" value="1"/>
</dbReference>
<dbReference type="PROSITE" id="PS51186">
    <property type="entry name" value="GNAT"/>
    <property type="match status" value="1"/>
</dbReference>
<proteinExistence type="predicted"/>
<dbReference type="AlphaFoldDB" id="A0A846ZMW6"/>
<keyword evidence="5" id="KW-1185">Reference proteome</keyword>
<keyword evidence="1 4" id="KW-0808">Transferase</keyword>
<evidence type="ECO:0000259" key="3">
    <source>
        <dbReference type="PROSITE" id="PS51186"/>
    </source>
</evidence>
<evidence type="ECO:0000256" key="2">
    <source>
        <dbReference type="ARBA" id="ARBA00023315"/>
    </source>
</evidence>
<dbReference type="InterPro" id="IPR013653">
    <property type="entry name" value="GCN5-like_dom"/>
</dbReference>
<dbReference type="Pfam" id="PF08445">
    <property type="entry name" value="FR47"/>
    <property type="match status" value="1"/>
</dbReference>
<dbReference type="PANTHER" id="PTHR43420">
    <property type="entry name" value="ACETYLTRANSFERASE"/>
    <property type="match status" value="1"/>
</dbReference>
<evidence type="ECO:0000313" key="5">
    <source>
        <dbReference type="Proteomes" id="UP000541636"/>
    </source>
</evidence>
<organism evidence="4 5">
    <name type="scientific">Oleiagrimonas citrea</name>
    <dbReference type="NCBI Taxonomy" id="1665687"/>
    <lineage>
        <taxon>Bacteria</taxon>
        <taxon>Pseudomonadati</taxon>
        <taxon>Pseudomonadota</taxon>
        <taxon>Gammaproteobacteria</taxon>
        <taxon>Lysobacterales</taxon>
        <taxon>Rhodanobacteraceae</taxon>
        <taxon>Oleiagrimonas</taxon>
    </lineage>
</organism>
<evidence type="ECO:0000313" key="4">
    <source>
        <dbReference type="EMBL" id="NKZ38879.1"/>
    </source>
</evidence>
<comment type="caution">
    <text evidence="4">The sequence shown here is derived from an EMBL/GenBank/DDBJ whole genome shotgun (WGS) entry which is preliminary data.</text>
</comment>
<gene>
    <name evidence="4" type="ORF">HF690_07885</name>
</gene>
<dbReference type="RefSeq" id="WP_168609066.1">
    <property type="nucleotide sequence ID" value="NZ_JAAZQD010000003.1"/>
</dbReference>
<dbReference type="PANTHER" id="PTHR43420:SF3">
    <property type="entry name" value="N-ACETYLTRANSFERASE DOMAIN-CONTAINING PROTEIN"/>
    <property type="match status" value="1"/>
</dbReference>
<dbReference type="SUPFAM" id="SSF55729">
    <property type="entry name" value="Acyl-CoA N-acyltransferases (Nat)"/>
    <property type="match status" value="1"/>
</dbReference>
<feature type="domain" description="N-acetyltransferase" evidence="3">
    <location>
        <begin position="98"/>
        <end position="232"/>
    </location>
</feature>
<dbReference type="EMBL" id="JAAZQD010000003">
    <property type="protein sequence ID" value="NKZ38879.1"/>
    <property type="molecule type" value="Genomic_DNA"/>
</dbReference>
<reference evidence="4 5" key="1">
    <citation type="journal article" date="2017" name="Int. J. Syst. Evol. Microbiol.">
        <title>Oleiagrimonas citrea sp. nov., a marine bacterium isolated from tidal flat sediment and emended description of the genus Oleiagrimonas Fang et al. 2015 and Oleiagrimonas soli.</title>
        <authorList>
            <person name="Yang S.H."/>
            <person name="Seo H.S."/>
            <person name="Seong C.N."/>
            <person name="Kwon K.K."/>
        </authorList>
    </citation>
    <scope>NUCLEOTIDE SEQUENCE [LARGE SCALE GENOMIC DNA]</scope>
    <source>
        <strain evidence="4 5">MEBiC09124</strain>
    </source>
</reference>
<keyword evidence="2" id="KW-0012">Acyltransferase</keyword>
<evidence type="ECO:0000256" key="1">
    <source>
        <dbReference type="ARBA" id="ARBA00022679"/>
    </source>
</evidence>
<dbReference type="InterPro" id="IPR050680">
    <property type="entry name" value="YpeA/RimI_acetyltransf"/>
</dbReference>
<dbReference type="Gene3D" id="3.40.630.30">
    <property type="match status" value="1"/>
</dbReference>
<accession>A0A846ZMW6</accession>
<dbReference type="GO" id="GO:0016747">
    <property type="term" value="F:acyltransferase activity, transferring groups other than amino-acyl groups"/>
    <property type="evidence" value="ECO:0007669"/>
    <property type="project" value="InterPro"/>
</dbReference>
<dbReference type="InterPro" id="IPR000182">
    <property type="entry name" value="GNAT_dom"/>
</dbReference>
<protein>
    <submittedName>
        <fullName evidence="4">GNAT family N-acetyltransferase</fullName>
    </submittedName>
</protein>
<name>A0A846ZMW6_9GAMM</name>
<sequence length="232" mass="26434">MHDTLLDNPFWSSLQSRHRALALCAGDVMRYPSEYAPFLGVASQDADVEEALSELVAEGETWLLLGVAPKLSNAWSLETFRPLAQMVCDEPLPVIEGPEAIELDERHRDDVLELVALVYPHYFRERTTELGRYFGIYRDGRLAAMVGERLGTSDAREISAVCTHPDYTGRGYARRLIAMLTNDHLERGWTPFLHVSQDNMRARDLYLQMGYRQRREIDFWALRSASGTVARS</sequence>
<dbReference type="Proteomes" id="UP000541636">
    <property type="component" value="Unassembled WGS sequence"/>
</dbReference>
<dbReference type="InterPro" id="IPR016181">
    <property type="entry name" value="Acyl_CoA_acyltransferase"/>
</dbReference>